<accession>A0A956NGD1</accession>
<name>A0A956NGD1_UNCEI</name>
<reference evidence="1" key="1">
    <citation type="submission" date="2020-04" db="EMBL/GenBank/DDBJ databases">
        <authorList>
            <person name="Zhang T."/>
        </authorList>
    </citation>
    <scope>NUCLEOTIDE SEQUENCE</scope>
    <source>
        <strain evidence="1">HKST-UBA02</strain>
    </source>
</reference>
<dbReference type="SUPFAM" id="SSF51695">
    <property type="entry name" value="PLC-like phosphodiesterases"/>
    <property type="match status" value="1"/>
</dbReference>
<evidence type="ECO:0000313" key="2">
    <source>
        <dbReference type="Proteomes" id="UP000739538"/>
    </source>
</evidence>
<dbReference type="GO" id="GO:0008081">
    <property type="term" value="F:phosphoric diester hydrolase activity"/>
    <property type="evidence" value="ECO:0007669"/>
    <property type="project" value="InterPro"/>
</dbReference>
<comment type="caution">
    <text evidence="1">The sequence shown here is derived from an EMBL/GenBank/DDBJ whole genome shotgun (WGS) entry which is preliminary data.</text>
</comment>
<organism evidence="1 2">
    <name type="scientific">Eiseniibacteriota bacterium</name>
    <dbReference type="NCBI Taxonomy" id="2212470"/>
    <lineage>
        <taxon>Bacteria</taxon>
        <taxon>Candidatus Eiseniibacteriota</taxon>
    </lineage>
</organism>
<evidence type="ECO:0008006" key="3">
    <source>
        <dbReference type="Google" id="ProtNLM"/>
    </source>
</evidence>
<gene>
    <name evidence="1" type="ORF">KDA27_24055</name>
</gene>
<dbReference type="Proteomes" id="UP000739538">
    <property type="component" value="Unassembled WGS sequence"/>
</dbReference>
<proteinExistence type="predicted"/>
<protein>
    <recommendedName>
        <fullName evidence="3">Alkaline phosphatase</fullName>
    </recommendedName>
</protein>
<dbReference type="GO" id="GO:0006629">
    <property type="term" value="P:lipid metabolic process"/>
    <property type="evidence" value="ECO:0007669"/>
    <property type="project" value="InterPro"/>
</dbReference>
<dbReference type="AlphaFoldDB" id="A0A956NGD1"/>
<reference evidence="1" key="2">
    <citation type="journal article" date="2021" name="Microbiome">
        <title>Successional dynamics and alternative stable states in a saline activated sludge microbial community over 9 years.</title>
        <authorList>
            <person name="Wang Y."/>
            <person name="Ye J."/>
            <person name="Ju F."/>
            <person name="Liu L."/>
            <person name="Boyd J.A."/>
            <person name="Deng Y."/>
            <person name="Parks D.H."/>
            <person name="Jiang X."/>
            <person name="Yin X."/>
            <person name="Woodcroft B.J."/>
            <person name="Tyson G.W."/>
            <person name="Hugenholtz P."/>
            <person name="Polz M.F."/>
            <person name="Zhang T."/>
        </authorList>
    </citation>
    <scope>NUCLEOTIDE SEQUENCE</scope>
    <source>
        <strain evidence="1">HKST-UBA02</strain>
    </source>
</reference>
<dbReference type="InterPro" id="IPR017946">
    <property type="entry name" value="PLC-like_Pdiesterase_TIM-brl"/>
</dbReference>
<sequence length="264" mass="29959">MPAFMPELVPAYSHNDYHRDHPLSDALEYGCVGVEVDYFLVDGELRVGHARDELVPGRTLESVYLAPLADRVLRLGSVYGDGTTFLLNIEAKASGAESYPALHAALEAYSFLFERVERGEFVKGPVRVVLVGDLPDLDLLSRQPTRYAGVHALWHDPLARSRRFADLVRMISVDYRRVLVWDGWGRPPEEFRRELAEIVQLRDAVPGRVLRCYDVPRSRRVYGALLDAGVDLIGTKTLRDSRDMLTDWTRTHPDWAESLRQADD</sequence>
<evidence type="ECO:0000313" key="1">
    <source>
        <dbReference type="EMBL" id="MCA9758890.1"/>
    </source>
</evidence>
<dbReference type="EMBL" id="JAGQHS010000226">
    <property type="protein sequence ID" value="MCA9758890.1"/>
    <property type="molecule type" value="Genomic_DNA"/>
</dbReference>